<dbReference type="Gramene" id="C.cajan_21038.t">
    <property type="protein sequence ID" value="C.cajan_21038.t"/>
    <property type="gene ID" value="C.cajan_21038"/>
</dbReference>
<dbReference type="Proteomes" id="UP000075243">
    <property type="component" value="Chromosome 4"/>
</dbReference>
<accession>A0A151TLZ6</accession>
<keyword evidence="2" id="KW-1185">Reference proteome</keyword>
<evidence type="ECO:0000313" key="2">
    <source>
        <dbReference type="Proteomes" id="UP000075243"/>
    </source>
</evidence>
<dbReference type="PANTHER" id="PTHR36020:SF1">
    <property type="entry name" value="TRANSMEMBRANE PROTEIN"/>
    <property type="match status" value="1"/>
</dbReference>
<proteinExistence type="predicted"/>
<dbReference type="STRING" id="3821.A0A151TLZ6"/>
<evidence type="ECO:0000313" key="1">
    <source>
        <dbReference type="EMBL" id="KYP68050.1"/>
    </source>
</evidence>
<dbReference type="PANTHER" id="PTHR36020">
    <property type="entry name" value="TRANSMEMBRANE PROTEIN"/>
    <property type="match status" value="1"/>
</dbReference>
<name>A0A151TLZ6_CAJCA</name>
<sequence length="238" mass="25158">MLARALSGYLDPLLLSGNNGGVSSVLEIQPSTSFETPGFARSIYPLLEDLYEIFGDLPSIGKALAHVQKMLLDVNRGEGLRPINRKGGAKSDKVEFSELPADDKLHALFAHAIRSQTEKFTTIVAVVDASALAVVAPGVATSGAKTSGIMKVARKLRPVGFLPWATFAGSIGTCSGLLLYGDGIECAVESLPAAPSIASLGRGIQHLREASEAVMRTEGSRIQTSIESLIKRIKNAKD</sequence>
<dbReference type="EMBL" id="CM003606">
    <property type="protein sequence ID" value="KYP68050.1"/>
    <property type="molecule type" value="Genomic_DNA"/>
</dbReference>
<protein>
    <submittedName>
        <fullName evidence="1">Uncharacterized protein</fullName>
    </submittedName>
</protein>
<dbReference type="AlphaFoldDB" id="A0A151TLZ6"/>
<organism evidence="1 2">
    <name type="scientific">Cajanus cajan</name>
    <name type="common">Pigeon pea</name>
    <name type="synonym">Cajanus indicus</name>
    <dbReference type="NCBI Taxonomy" id="3821"/>
    <lineage>
        <taxon>Eukaryota</taxon>
        <taxon>Viridiplantae</taxon>
        <taxon>Streptophyta</taxon>
        <taxon>Embryophyta</taxon>
        <taxon>Tracheophyta</taxon>
        <taxon>Spermatophyta</taxon>
        <taxon>Magnoliopsida</taxon>
        <taxon>eudicotyledons</taxon>
        <taxon>Gunneridae</taxon>
        <taxon>Pentapetalae</taxon>
        <taxon>rosids</taxon>
        <taxon>fabids</taxon>
        <taxon>Fabales</taxon>
        <taxon>Fabaceae</taxon>
        <taxon>Papilionoideae</taxon>
        <taxon>50 kb inversion clade</taxon>
        <taxon>NPAAA clade</taxon>
        <taxon>indigoferoid/millettioid clade</taxon>
        <taxon>Phaseoleae</taxon>
        <taxon>Cajanus</taxon>
    </lineage>
</organism>
<gene>
    <name evidence="1" type="ORF">KK1_021667</name>
</gene>
<reference evidence="1 2" key="1">
    <citation type="journal article" date="2012" name="Nat. Biotechnol.">
        <title>Draft genome sequence of pigeonpea (Cajanus cajan), an orphan legume crop of resource-poor farmers.</title>
        <authorList>
            <person name="Varshney R.K."/>
            <person name="Chen W."/>
            <person name="Li Y."/>
            <person name="Bharti A.K."/>
            <person name="Saxena R.K."/>
            <person name="Schlueter J.A."/>
            <person name="Donoghue M.T."/>
            <person name="Azam S."/>
            <person name="Fan G."/>
            <person name="Whaley A.M."/>
            <person name="Farmer A.D."/>
            <person name="Sheridan J."/>
            <person name="Iwata A."/>
            <person name="Tuteja R."/>
            <person name="Penmetsa R.V."/>
            <person name="Wu W."/>
            <person name="Upadhyaya H.D."/>
            <person name="Yang S.P."/>
            <person name="Shah T."/>
            <person name="Saxena K.B."/>
            <person name="Michael T."/>
            <person name="McCombie W.R."/>
            <person name="Yang B."/>
            <person name="Zhang G."/>
            <person name="Yang H."/>
            <person name="Wang J."/>
            <person name="Spillane C."/>
            <person name="Cook D.R."/>
            <person name="May G.D."/>
            <person name="Xu X."/>
            <person name="Jackson S.A."/>
        </authorList>
    </citation>
    <scope>NUCLEOTIDE SEQUENCE [LARGE SCALE GENOMIC DNA]</scope>
    <source>
        <strain evidence="2">cv. Asha</strain>
    </source>
</reference>